<name>A0A5S9NKK0_9GAMM</name>
<reference evidence="6 7" key="1">
    <citation type="submission" date="2019-11" db="EMBL/GenBank/DDBJ databases">
        <authorList>
            <person name="Holert J."/>
        </authorList>
    </citation>
    <scope>NUCLEOTIDE SEQUENCE [LARGE SCALE GENOMIC DNA]</scope>
    <source>
        <strain evidence="5">BC3_2A</strain>
        <strain evidence="4">SB11_1A</strain>
    </source>
</reference>
<accession>A0A5S9NKK0</accession>
<keyword evidence="1" id="KW-0378">Hydrolase</keyword>
<dbReference type="RefSeq" id="WP_159268605.1">
    <property type="nucleotide sequence ID" value="NZ_CACSIK010000001.1"/>
</dbReference>
<keyword evidence="2" id="KW-0732">Signal</keyword>
<feature type="signal peptide" evidence="2">
    <location>
        <begin position="1"/>
        <end position="19"/>
    </location>
</feature>
<dbReference type="InterPro" id="IPR002925">
    <property type="entry name" value="Dienelactn_hydro"/>
</dbReference>
<dbReference type="SUPFAM" id="SSF53474">
    <property type="entry name" value="alpha/beta-Hydrolases"/>
    <property type="match status" value="1"/>
</dbReference>
<evidence type="ECO:0000313" key="4">
    <source>
        <dbReference type="EMBL" id="CAA0090419.1"/>
    </source>
</evidence>
<feature type="domain" description="Dienelactone hydrolase" evidence="3">
    <location>
        <begin position="75"/>
        <end position="240"/>
    </location>
</feature>
<dbReference type="EMBL" id="CACSIM010000002">
    <property type="protein sequence ID" value="CAA0097874.1"/>
    <property type="molecule type" value="Genomic_DNA"/>
</dbReference>
<dbReference type="InterPro" id="IPR029058">
    <property type="entry name" value="AB_hydrolase_fold"/>
</dbReference>
<evidence type="ECO:0000256" key="1">
    <source>
        <dbReference type="ARBA" id="ARBA00022801"/>
    </source>
</evidence>
<organism evidence="4 6">
    <name type="scientific">Zhongshania aliphaticivorans</name>
    <dbReference type="NCBI Taxonomy" id="1470434"/>
    <lineage>
        <taxon>Bacteria</taxon>
        <taxon>Pseudomonadati</taxon>
        <taxon>Pseudomonadota</taxon>
        <taxon>Gammaproteobacteria</taxon>
        <taxon>Cellvibrionales</taxon>
        <taxon>Spongiibacteraceae</taxon>
        <taxon>Zhongshania</taxon>
    </lineage>
</organism>
<evidence type="ECO:0000256" key="2">
    <source>
        <dbReference type="SAM" id="SignalP"/>
    </source>
</evidence>
<dbReference type="Proteomes" id="UP000439591">
    <property type="component" value="Unassembled WGS sequence"/>
</dbReference>
<sequence>MRKIIAIYLLCFVSMSSFAVTDTDNPQVVKFPSGKLTLGGELFLPEGKGPFPVVLYNHGSAPKMKNSIASAAIGPEFAKNGWGFFMPYRRGQGLSEDQGPYIIDEINSARWTGWGKAAKKLVELHQTDHLSDQMAALEWLKKQSFVDAGRIATAGNSFGGIQVVLGVEKATYCAGVNATGAAQSWEDSEGLQNVMKQAVANANSPIFFFQAENDYNLAPTKVLSAQMKKHGKIAEVKIYPPFGSSAKEGHSLPWAGVHIWFDDTLAFINKHCANPNA</sequence>
<dbReference type="EMBL" id="CACSIK010000001">
    <property type="protein sequence ID" value="CAA0090419.1"/>
    <property type="molecule type" value="Genomic_DNA"/>
</dbReference>
<dbReference type="OrthoDB" id="9801421at2"/>
<evidence type="ECO:0000313" key="7">
    <source>
        <dbReference type="Proteomes" id="UP000439591"/>
    </source>
</evidence>
<feature type="chain" id="PRO_5036150453" description="Dienelactone hydrolase domain-containing protein" evidence="2">
    <location>
        <begin position="20"/>
        <end position="277"/>
    </location>
</feature>
<dbReference type="Gene3D" id="3.40.50.1820">
    <property type="entry name" value="alpha/beta hydrolase"/>
    <property type="match status" value="1"/>
</dbReference>
<dbReference type="PANTHER" id="PTHR22946:SF9">
    <property type="entry name" value="POLYKETIDE TRANSFERASE AF380"/>
    <property type="match status" value="1"/>
</dbReference>
<evidence type="ECO:0000313" key="5">
    <source>
        <dbReference type="EMBL" id="CAA0097874.1"/>
    </source>
</evidence>
<dbReference type="InterPro" id="IPR050261">
    <property type="entry name" value="FrsA_esterase"/>
</dbReference>
<evidence type="ECO:0000259" key="3">
    <source>
        <dbReference type="Pfam" id="PF01738"/>
    </source>
</evidence>
<keyword evidence="6" id="KW-1185">Reference proteome</keyword>
<dbReference type="PANTHER" id="PTHR22946">
    <property type="entry name" value="DIENELACTONE HYDROLASE DOMAIN-CONTAINING PROTEIN-RELATED"/>
    <property type="match status" value="1"/>
</dbReference>
<dbReference type="Pfam" id="PF01738">
    <property type="entry name" value="DLH"/>
    <property type="match status" value="1"/>
</dbReference>
<dbReference type="AlphaFoldDB" id="A0A5S9NKK0"/>
<gene>
    <name evidence="4" type="ORF">IHBHHGIJ_02011</name>
    <name evidence="5" type="ORF">KFEGEMFD_01613</name>
</gene>
<dbReference type="Proteomes" id="UP000435877">
    <property type="component" value="Unassembled WGS sequence"/>
</dbReference>
<protein>
    <recommendedName>
        <fullName evidence="3">Dienelactone hydrolase domain-containing protein</fullName>
    </recommendedName>
</protein>
<dbReference type="GO" id="GO:0052689">
    <property type="term" value="F:carboxylic ester hydrolase activity"/>
    <property type="evidence" value="ECO:0007669"/>
    <property type="project" value="UniProtKB-ARBA"/>
</dbReference>
<proteinExistence type="predicted"/>
<evidence type="ECO:0000313" key="6">
    <source>
        <dbReference type="Proteomes" id="UP000435877"/>
    </source>
</evidence>